<dbReference type="GO" id="GO:0009686">
    <property type="term" value="P:gibberellin biosynthetic process"/>
    <property type="evidence" value="ECO:0007669"/>
    <property type="project" value="TreeGrafter"/>
</dbReference>
<accession>A0A3L6RT55</accession>
<organism evidence="4 5">
    <name type="scientific">Panicum miliaceum</name>
    <name type="common">Proso millet</name>
    <name type="synonym">Broomcorn millet</name>
    <dbReference type="NCBI Taxonomy" id="4540"/>
    <lineage>
        <taxon>Eukaryota</taxon>
        <taxon>Viridiplantae</taxon>
        <taxon>Streptophyta</taxon>
        <taxon>Embryophyta</taxon>
        <taxon>Tracheophyta</taxon>
        <taxon>Spermatophyta</taxon>
        <taxon>Magnoliopsida</taxon>
        <taxon>Liliopsida</taxon>
        <taxon>Poales</taxon>
        <taxon>Poaceae</taxon>
        <taxon>PACMAD clade</taxon>
        <taxon>Panicoideae</taxon>
        <taxon>Panicodae</taxon>
        <taxon>Paniceae</taxon>
        <taxon>Panicinae</taxon>
        <taxon>Panicum</taxon>
        <taxon>Panicum sect. Panicum</taxon>
    </lineage>
</organism>
<dbReference type="OrthoDB" id="2343925at2759"/>
<dbReference type="InterPro" id="IPR008930">
    <property type="entry name" value="Terpenoid_cyclase/PrenylTrfase"/>
</dbReference>
<dbReference type="AlphaFoldDB" id="A0A3L6RT55"/>
<dbReference type="Proteomes" id="UP000275267">
    <property type="component" value="Unassembled WGS sequence"/>
</dbReference>
<dbReference type="GO" id="GO:0009507">
    <property type="term" value="C:chloroplast"/>
    <property type="evidence" value="ECO:0007669"/>
    <property type="project" value="TreeGrafter"/>
</dbReference>
<keyword evidence="2" id="KW-0479">Metal-binding</keyword>
<dbReference type="SUPFAM" id="SSF48239">
    <property type="entry name" value="Terpenoid cyclases/Protein prenyltransferases"/>
    <property type="match status" value="1"/>
</dbReference>
<keyword evidence="3" id="KW-0460">Magnesium</keyword>
<keyword evidence="5" id="KW-1185">Reference proteome</keyword>
<dbReference type="GO" id="GO:0010333">
    <property type="term" value="F:terpene synthase activity"/>
    <property type="evidence" value="ECO:0007669"/>
    <property type="project" value="InterPro"/>
</dbReference>
<evidence type="ECO:0000256" key="2">
    <source>
        <dbReference type="ARBA" id="ARBA00022723"/>
    </source>
</evidence>
<evidence type="ECO:0000313" key="4">
    <source>
        <dbReference type="EMBL" id="RLN08978.1"/>
    </source>
</evidence>
<gene>
    <name evidence="4" type="ORF">C2845_PM11G08670</name>
</gene>
<dbReference type="PANTHER" id="PTHR31739:SF4">
    <property type="entry name" value="ENT-COPALYL DIPHOSPHATE SYNTHASE, CHLOROPLASTIC"/>
    <property type="match status" value="1"/>
</dbReference>
<comment type="cofactor">
    <cofactor evidence="1">
        <name>Mg(2+)</name>
        <dbReference type="ChEBI" id="CHEBI:18420"/>
    </cofactor>
</comment>
<dbReference type="STRING" id="4540.A0A3L6RT55"/>
<protein>
    <submittedName>
        <fullName evidence="4">Ent-copalyl diphosphate synthase 2-like isoform X2</fullName>
    </submittedName>
</protein>
<comment type="caution">
    <text evidence="4">The sequence shown here is derived from an EMBL/GenBank/DDBJ whole genome shotgun (WGS) entry which is preliminary data.</text>
</comment>
<sequence>MLAFARQQLNKGVSASRSYGPNGGVVGEPRNVLEMADAIRATLRSMGNGEISVSPYDTAWVALVKKVDNGGEGPQFPSCIDWIAQNQLPDGSWSDDAFFLVQDRIINTLACTIALKSWNVHHDKCNKGLSLIHENMSRLPEDDEDWMLAGFETIFPTLLEMAKI</sequence>
<name>A0A3L6RT55_PANMI</name>
<reference evidence="5" key="1">
    <citation type="journal article" date="2019" name="Nat. Commun.">
        <title>The genome of broomcorn millet.</title>
        <authorList>
            <person name="Zou C."/>
            <person name="Miki D."/>
            <person name="Li D."/>
            <person name="Tang Q."/>
            <person name="Xiao L."/>
            <person name="Rajput S."/>
            <person name="Deng P."/>
            <person name="Jia W."/>
            <person name="Huang R."/>
            <person name="Zhang M."/>
            <person name="Sun Y."/>
            <person name="Hu J."/>
            <person name="Fu X."/>
            <person name="Schnable P.S."/>
            <person name="Li F."/>
            <person name="Zhang H."/>
            <person name="Feng B."/>
            <person name="Zhu X."/>
            <person name="Liu R."/>
            <person name="Schnable J.C."/>
            <person name="Zhu J.-K."/>
            <person name="Zhang H."/>
        </authorList>
    </citation>
    <scope>NUCLEOTIDE SEQUENCE [LARGE SCALE GENOMIC DNA]</scope>
</reference>
<dbReference type="Gene3D" id="1.50.10.160">
    <property type="match status" value="1"/>
</dbReference>
<dbReference type="EMBL" id="PQIB02000007">
    <property type="protein sequence ID" value="RLN08978.1"/>
    <property type="molecule type" value="Genomic_DNA"/>
</dbReference>
<dbReference type="InterPro" id="IPR050148">
    <property type="entry name" value="Terpene_synthase-like"/>
</dbReference>
<evidence type="ECO:0000313" key="5">
    <source>
        <dbReference type="Proteomes" id="UP000275267"/>
    </source>
</evidence>
<evidence type="ECO:0000256" key="3">
    <source>
        <dbReference type="ARBA" id="ARBA00022842"/>
    </source>
</evidence>
<dbReference type="PANTHER" id="PTHR31739">
    <property type="entry name" value="ENT-COPALYL DIPHOSPHATE SYNTHASE, CHLOROPLASTIC"/>
    <property type="match status" value="1"/>
</dbReference>
<dbReference type="GO" id="GO:0000287">
    <property type="term" value="F:magnesium ion binding"/>
    <property type="evidence" value="ECO:0007669"/>
    <property type="project" value="TreeGrafter"/>
</dbReference>
<proteinExistence type="predicted"/>
<evidence type="ECO:0000256" key="1">
    <source>
        <dbReference type="ARBA" id="ARBA00001946"/>
    </source>
</evidence>